<name>A0A1D1W2K5_RAMVA</name>
<evidence type="ECO:0000313" key="3">
    <source>
        <dbReference type="EMBL" id="GAV07772.1"/>
    </source>
</evidence>
<reference evidence="3 4" key="1">
    <citation type="journal article" date="2016" name="Nat. Commun.">
        <title>Extremotolerant tardigrade genome and improved radiotolerance of human cultured cells by tardigrade-unique protein.</title>
        <authorList>
            <person name="Hashimoto T."/>
            <person name="Horikawa D.D."/>
            <person name="Saito Y."/>
            <person name="Kuwahara H."/>
            <person name="Kozuka-Hata H."/>
            <person name="Shin-I T."/>
            <person name="Minakuchi Y."/>
            <person name="Ohishi K."/>
            <person name="Motoyama A."/>
            <person name="Aizu T."/>
            <person name="Enomoto A."/>
            <person name="Kondo K."/>
            <person name="Tanaka S."/>
            <person name="Hara Y."/>
            <person name="Koshikawa S."/>
            <person name="Sagara H."/>
            <person name="Miura T."/>
            <person name="Yokobori S."/>
            <person name="Miyagawa K."/>
            <person name="Suzuki Y."/>
            <person name="Kubo T."/>
            <person name="Oyama M."/>
            <person name="Kohara Y."/>
            <person name="Fujiyama A."/>
            <person name="Arakawa K."/>
            <person name="Katayama T."/>
            <person name="Toyoda A."/>
            <person name="Kunieda T."/>
        </authorList>
    </citation>
    <scope>NUCLEOTIDE SEQUENCE [LARGE SCALE GENOMIC DNA]</scope>
    <source>
        <strain evidence="3 4">YOKOZUNA-1</strain>
    </source>
</reference>
<sequence length="106" mass="11474">MISAIAHLLIFVAALPFPIVELARLADELQNGIGDSAEPKEIPNLHKGKGKTDQLPQIGIDAPYLIPRGGNHDQQNSFPFNKDLLDVLLRSAMSASHGESSNPRPQ</sequence>
<gene>
    <name evidence="3" type="primary">RvY_17575</name>
    <name evidence="3" type="synonym">RvY_17575.1</name>
    <name evidence="3" type="ORF">RvY_17575-1</name>
</gene>
<protein>
    <submittedName>
        <fullName evidence="3">Uncharacterized protein</fullName>
    </submittedName>
</protein>
<dbReference type="AlphaFoldDB" id="A0A1D1W2K5"/>
<evidence type="ECO:0000313" key="4">
    <source>
        <dbReference type="Proteomes" id="UP000186922"/>
    </source>
</evidence>
<evidence type="ECO:0000256" key="2">
    <source>
        <dbReference type="SAM" id="SignalP"/>
    </source>
</evidence>
<organism evidence="3 4">
    <name type="scientific">Ramazzottius varieornatus</name>
    <name type="common">Water bear</name>
    <name type="synonym">Tardigrade</name>
    <dbReference type="NCBI Taxonomy" id="947166"/>
    <lineage>
        <taxon>Eukaryota</taxon>
        <taxon>Metazoa</taxon>
        <taxon>Ecdysozoa</taxon>
        <taxon>Tardigrada</taxon>
        <taxon>Eutardigrada</taxon>
        <taxon>Parachela</taxon>
        <taxon>Hypsibioidea</taxon>
        <taxon>Ramazzottiidae</taxon>
        <taxon>Ramazzottius</taxon>
    </lineage>
</organism>
<feature type="signal peptide" evidence="2">
    <location>
        <begin position="1"/>
        <end position="22"/>
    </location>
</feature>
<comment type="caution">
    <text evidence="3">The sequence shown here is derived from an EMBL/GenBank/DDBJ whole genome shotgun (WGS) entry which is preliminary data.</text>
</comment>
<dbReference type="EMBL" id="BDGG01000016">
    <property type="protein sequence ID" value="GAV07772.1"/>
    <property type="molecule type" value="Genomic_DNA"/>
</dbReference>
<keyword evidence="4" id="KW-1185">Reference proteome</keyword>
<dbReference type="Proteomes" id="UP000186922">
    <property type="component" value="Unassembled WGS sequence"/>
</dbReference>
<feature type="region of interest" description="Disordered" evidence="1">
    <location>
        <begin position="33"/>
        <end position="56"/>
    </location>
</feature>
<feature type="chain" id="PRO_5008899130" evidence="2">
    <location>
        <begin position="23"/>
        <end position="106"/>
    </location>
</feature>
<evidence type="ECO:0000256" key="1">
    <source>
        <dbReference type="SAM" id="MobiDB-lite"/>
    </source>
</evidence>
<accession>A0A1D1W2K5</accession>
<keyword evidence="2" id="KW-0732">Signal</keyword>
<proteinExistence type="predicted"/>